<organism evidence="1">
    <name type="scientific">Aliivibrio fischeri</name>
    <name type="common">Vibrio fischeri</name>
    <dbReference type="NCBI Taxonomy" id="668"/>
    <lineage>
        <taxon>Bacteria</taxon>
        <taxon>Pseudomonadati</taxon>
        <taxon>Pseudomonadota</taxon>
        <taxon>Gammaproteobacteria</taxon>
        <taxon>Vibrionales</taxon>
        <taxon>Vibrionaceae</taxon>
        <taxon>Aliivibrio</taxon>
    </lineage>
</organism>
<dbReference type="AlphaFoldDB" id="A0A0H3ZMC3"/>
<accession>A0A0H3ZMC3</accession>
<evidence type="ECO:0000313" key="1">
    <source>
        <dbReference type="EMBL" id="AKN37300.1"/>
    </source>
</evidence>
<sequence>MNSVEIVTALETSFKYKRPFQMPKMSWSQFLEVLAIMELGK</sequence>
<proteinExistence type="predicted"/>
<protein>
    <recommendedName>
        <fullName evidence="2">DUF4372 domain-containing protein</fullName>
    </recommendedName>
</protein>
<name>A0A0H3ZMC3_ALIFS</name>
<reference evidence="1" key="1">
    <citation type="journal article" date="2015" name="MBio">
        <title>Eco-Evolutionary Dynamics of Episomes among Ecologically Cohesive Bacterial Populations.</title>
        <authorList>
            <person name="Xue H."/>
            <person name="Cordero O.X."/>
            <person name="Camas F.M."/>
            <person name="Trimble W."/>
            <person name="Meyer F."/>
            <person name="Guglielmini J."/>
            <person name="Rocha E.P."/>
            <person name="Polz M.F."/>
        </authorList>
    </citation>
    <scope>NUCLEOTIDE SEQUENCE</scope>
    <source>
        <strain evidence="1">5F_7</strain>
    </source>
</reference>
<evidence type="ECO:0008006" key="2">
    <source>
        <dbReference type="Google" id="ProtNLM"/>
    </source>
</evidence>
<dbReference type="EMBL" id="KP795531">
    <property type="protein sequence ID" value="AKN37300.1"/>
    <property type="molecule type" value="Genomic_DNA"/>
</dbReference>